<protein>
    <submittedName>
        <fullName evidence="1">Uncharacterized protein</fullName>
    </submittedName>
</protein>
<accession>A0A564Y1X5</accession>
<gene>
    <name evidence="1" type="ORF">WMSIL1_LOCUS1357</name>
</gene>
<reference evidence="1 2" key="1">
    <citation type="submission" date="2019-07" db="EMBL/GenBank/DDBJ databases">
        <authorList>
            <person name="Jastrzebski P J."/>
            <person name="Paukszto L."/>
            <person name="Jastrzebski P J."/>
        </authorList>
    </citation>
    <scope>NUCLEOTIDE SEQUENCE [LARGE SCALE GENOMIC DNA]</scope>
    <source>
        <strain evidence="1 2">WMS-il1</strain>
    </source>
</reference>
<proteinExistence type="predicted"/>
<name>A0A564Y1X5_HYMDI</name>
<sequence length="75" mass="8812">MTIYRLEMKRLDWESLKGWEYLSEINRQQRMTCCVSLCSRERNFRHLFQTATKSQLTLTRGGGSFTTMLSAQDGN</sequence>
<evidence type="ECO:0000313" key="1">
    <source>
        <dbReference type="EMBL" id="VUZ40584.1"/>
    </source>
</evidence>
<dbReference type="Proteomes" id="UP000321570">
    <property type="component" value="Unassembled WGS sequence"/>
</dbReference>
<dbReference type="EMBL" id="CABIJS010000033">
    <property type="protein sequence ID" value="VUZ40584.1"/>
    <property type="molecule type" value="Genomic_DNA"/>
</dbReference>
<keyword evidence="2" id="KW-1185">Reference proteome</keyword>
<organism evidence="1 2">
    <name type="scientific">Hymenolepis diminuta</name>
    <name type="common">Rat tapeworm</name>
    <dbReference type="NCBI Taxonomy" id="6216"/>
    <lineage>
        <taxon>Eukaryota</taxon>
        <taxon>Metazoa</taxon>
        <taxon>Spiralia</taxon>
        <taxon>Lophotrochozoa</taxon>
        <taxon>Platyhelminthes</taxon>
        <taxon>Cestoda</taxon>
        <taxon>Eucestoda</taxon>
        <taxon>Cyclophyllidea</taxon>
        <taxon>Hymenolepididae</taxon>
        <taxon>Hymenolepis</taxon>
    </lineage>
</organism>
<evidence type="ECO:0000313" key="2">
    <source>
        <dbReference type="Proteomes" id="UP000321570"/>
    </source>
</evidence>
<dbReference type="AlphaFoldDB" id="A0A564Y1X5"/>